<dbReference type="SUPFAM" id="SSF88946">
    <property type="entry name" value="Sigma2 domain of RNA polymerase sigma factors"/>
    <property type="match status" value="1"/>
</dbReference>
<evidence type="ECO:0000259" key="6">
    <source>
        <dbReference type="PROSITE" id="PS00715"/>
    </source>
</evidence>
<dbReference type="InParanoid" id="A0A2S8SXK4"/>
<dbReference type="InterPro" id="IPR013325">
    <property type="entry name" value="RNA_pol_sigma_r2"/>
</dbReference>
<comment type="caution">
    <text evidence="7">The sequence shown here is derived from an EMBL/GenBank/DDBJ whole genome shotgun (WGS) entry which is preliminary data.</text>
</comment>
<dbReference type="InterPro" id="IPR007624">
    <property type="entry name" value="RNA_pol_sigma70_r3"/>
</dbReference>
<sequence length="483" mass="52879">MSQNSAPPGDFQLGDETELAGISARGGHNEADTLRLFRRLRGPQDALRGGDQTALRDHLVMTHAPLVEHCARGFLASGEPLDDLIQEGYVGLIKAVDRFDPEKGIKFSTYSCHLIAGEIRHYLRDLGKLIHEPGWHFELRQKIARAGESISQKMNRPATPEEIAAHLSVKVETVREVLARSQTLHVDSLDAKTENEEGDGLSILDRHEAQKGGQRRGDENRIDDQMFLEAALPQLKDLEQQAVTLFFFDELSKTEIARRMEISVNYVSYLVKRGTENLRHILEANPPSPTGHSAVAALSQQQVRAAYLLELAKGEAQGDARRTFKPQTKVPALSKPGVASLAQFAGWIDEETSRAGRYGGEFSVLWCQLEGWIEAAKPLSASEKKAAVAVAASLVRQKCRAVDKVAAMQSADPSGLHFLVLLPATGTPGESLGQRLLSGFSDLEIPLIPQKMKVKVAFATFPAQGQSTDELFSVLGKKLTASQ</sequence>
<dbReference type="AlphaFoldDB" id="A0A2S8SXK4"/>
<dbReference type="Proteomes" id="UP000237684">
    <property type="component" value="Unassembled WGS sequence"/>
</dbReference>
<accession>A0A2S8SXK4</accession>
<proteinExistence type="predicted"/>
<dbReference type="SUPFAM" id="SSF88659">
    <property type="entry name" value="Sigma3 and sigma4 domains of RNA polymerase sigma factors"/>
    <property type="match status" value="2"/>
</dbReference>
<dbReference type="NCBIfam" id="TIGR02937">
    <property type="entry name" value="sigma70-ECF"/>
    <property type="match status" value="1"/>
</dbReference>
<dbReference type="Gene3D" id="3.30.70.270">
    <property type="match status" value="1"/>
</dbReference>
<evidence type="ECO:0000256" key="1">
    <source>
        <dbReference type="ARBA" id="ARBA00023015"/>
    </source>
</evidence>
<keyword evidence="1" id="KW-0805">Transcription regulation</keyword>
<gene>
    <name evidence="7" type="ORF">B1R32_101273</name>
</gene>
<keyword evidence="3" id="KW-0238">DNA-binding</keyword>
<feature type="region of interest" description="Disordered" evidence="5">
    <location>
        <begin position="189"/>
        <end position="218"/>
    </location>
</feature>
<evidence type="ECO:0000256" key="2">
    <source>
        <dbReference type="ARBA" id="ARBA00023082"/>
    </source>
</evidence>
<dbReference type="EMBL" id="NIGF01000001">
    <property type="protein sequence ID" value="PQV65531.1"/>
    <property type="molecule type" value="Genomic_DNA"/>
</dbReference>
<evidence type="ECO:0000256" key="4">
    <source>
        <dbReference type="ARBA" id="ARBA00023163"/>
    </source>
</evidence>
<feature type="compositionally biased region" description="Basic and acidic residues" evidence="5">
    <location>
        <begin position="204"/>
        <end position="218"/>
    </location>
</feature>
<dbReference type="InterPro" id="IPR036388">
    <property type="entry name" value="WH-like_DNA-bd_sf"/>
</dbReference>
<dbReference type="InterPro" id="IPR000943">
    <property type="entry name" value="RNA_pol_sigma70"/>
</dbReference>
<organism evidence="7 8">
    <name type="scientific">Abditibacterium utsteinense</name>
    <dbReference type="NCBI Taxonomy" id="1960156"/>
    <lineage>
        <taxon>Bacteria</taxon>
        <taxon>Pseudomonadati</taxon>
        <taxon>Abditibacteriota</taxon>
        <taxon>Abditibacteriia</taxon>
        <taxon>Abditibacteriales</taxon>
        <taxon>Abditibacteriaceae</taxon>
        <taxon>Abditibacterium</taxon>
    </lineage>
</organism>
<name>A0A2S8SXK4_9BACT</name>
<keyword evidence="2" id="KW-0731">Sigma factor</keyword>
<dbReference type="GO" id="GO:0016987">
    <property type="term" value="F:sigma factor activity"/>
    <property type="evidence" value="ECO:0007669"/>
    <property type="project" value="UniProtKB-KW"/>
</dbReference>
<dbReference type="PANTHER" id="PTHR30385:SF4">
    <property type="entry name" value="RNA POLYMERASE SIGMA-E FACTOR"/>
    <property type="match status" value="1"/>
</dbReference>
<dbReference type="InterPro" id="IPR007630">
    <property type="entry name" value="RNA_pol_sigma70_r4"/>
</dbReference>
<keyword evidence="4" id="KW-0804">Transcription</keyword>
<evidence type="ECO:0000256" key="5">
    <source>
        <dbReference type="SAM" id="MobiDB-lite"/>
    </source>
</evidence>
<protein>
    <submittedName>
        <fullName evidence="7">RNA polymerase sigma-B factor</fullName>
    </submittedName>
</protein>
<evidence type="ECO:0000313" key="8">
    <source>
        <dbReference type="Proteomes" id="UP000237684"/>
    </source>
</evidence>
<dbReference type="GO" id="GO:0003677">
    <property type="term" value="F:DNA binding"/>
    <property type="evidence" value="ECO:0007669"/>
    <property type="project" value="UniProtKB-KW"/>
</dbReference>
<dbReference type="OrthoDB" id="9809557at2"/>
<dbReference type="GO" id="GO:0006352">
    <property type="term" value="P:DNA-templated transcription initiation"/>
    <property type="evidence" value="ECO:0007669"/>
    <property type="project" value="InterPro"/>
</dbReference>
<evidence type="ECO:0000313" key="7">
    <source>
        <dbReference type="EMBL" id="PQV65531.1"/>
    </source>
</evidence>
<dbReference type="InterPro" id="IPR043128">
    <property type="entry name" value="Rev_trsase/Diguanyl_cyclase"/>
</dbReference>
<feature type="domain" description="RNA polymerase sigma-70" evidence="6">
    <location>
        <begin position="83"/>
        <end position="96"/>
    </location>
</feature>
<keyword evidence="8" id="KW-1185">Reference proteome</keyword>
<dbReference type="InterPro" id="IPR007627">
    <property type="entry name" value="RNA_pol_sigma70_r2"/>
</dbReference>
<evidence type="ECO:0000256" key="3">
    <source>
        <dbReference type="ARBA" id="ARBA00023125"/>
    </source>
</evidence>
<dbReference type="Gene3D" id="1.20.120.1810">
    <property type="match status" value="1"/>
</dbReference>
<dbReference type="Gene3D" id="1.10.10.10">
    <property type="entry name" value="Winged helix-like DNA-binding domain superfamily/Winged helix DNA-binding domain"/>
    <property type="match status" value="2"/>
</dbReference>
<dbReference type="PROSITE" id="PS00715">
    <property type="entry name" value="SIGMA70_1"/>
    <property type="match status" value="1"/>
</dbReference>
<dbReference type="Pfam" id="PF04539">
    <property type="entry name" value="Sigma70_r3"/>
    <property type="match status" value="1"/>
</dbReference>
<dbReference type="PANTHER" id="PTHR30385">
    <property type="entry name" value="SIGMA FACTOR F FLAGELLAR"/>
    <property type="match status" value="1"/>
</dbReference>
<dbReference type="Pfam" id="PF04542">
    <property type="entry name" value="Sigma70_r2"/>
    <property type="match status" value="1"/>
</dbReference>
<dbReference type="RefSeq" id="WP_105482259.1">
    <property type="nucleotide sequence ID" value="NZ_NIGF01000001.1"/>
</dbReference>
<dbReference type="Pfam" id="PF04545">
    <property type="entry name" value="Sigma70_r4"/>
    <property type="match status" value="1"/>
</dbReference>
<dbReference type="InterPro" id="IPR014284">
    <property type="entry name" value="RNA_pol_sigma-70_dom"/>
</dbReference>
<dbReference type="InterPro" id="IPR013324">
    <property type="entry name" value="RNA_pol_sigma_r3/r4-like"/>
</dbReference>
<reference evidence="7 8" key="1">
    <citation type="journal article" date="2018" name="Syst. Appl. Microbiol.">
        <title>Abditibacterium utsteinense sp. nov., the first cultivated member of candidate phylum FBP, isolated from ice-free Antarctic soil samples.</title>
        <authorList>
            <person name="Tahon G."/>
            <person name="Tytgat B."/>
            <person name="Lebbe L."/>
            <person name="Carlier A."/>
            <person name="Willems A."/>
        </authorList>
    </citation>
    <scope>NUCLEOTIDE SEQUENCE [LARGE SCALE GENOMIC DNA]</scope>
    <source>
        <strain evidence="7 8">LMG 29911</strain>
    </source>
</reference>